<gene>
    <name evidence="1" type="ORF">VW23_009355</name>
</gene>
<evidence type="ECO:0000313" key="2">
    <source>
        <dbReference type="Proteomes" id="UP000095463"/>
    </source>
</evidence>
<dbReference type="AlphaFoldDB" id="A0A1E5XWF2"/>
<dbReference type="Gene3D" id="1.10.3680.10">
    <property type="entry name" value="TerB-like"/>
    <property type="match status" value="1"/>
</dbReference>
<evidence type="ECO:0008006" key="3">
    <source>
        <dbReference type="Google" id="ProtNLM"/>
    </source>
</evidence>
<protein>
    <recommendedName>
        <fullName evidence="3">Tellurite resistance protein TerB</fullName>
    </recommendedName>
</protein>
<dbReference type="OrthoDB" id="8448017at2"/>
<sequence length="134" mass="14360">MAISLQDALIHIMVVTASSDEGISDHELDVIGSLVVRSPVFADFDLERLSAVANAAVDKTNSAGLDAVLNDAIASVPKRLHDTAYALAVEVAVVDVQLPQEELRLLEMVRDRLDVDRLVTAAIEASARARMRAA</sequence>
<dbReference type="CDD" id="cd07176">
    <property type="entry name" value="terB"/>
    <property type="match status" value="1"/>
</dbReference>
<organism evidence="1 2">
    <name type="scientific">Devosia insulae DS-56</name>
    <dbReference type="NCBI Taxonomy" id="1116389"/>
    <lineage>
        <taxon>Bacteria</taxon>
        <taxon>Pseudomonadati</taxon>
        <taxon>Pseudomonadota</taxon>
        <taxon>Alphaproteobacteria</taxon>
        <taxon>Hyphomicrobiales</taxon>
        <taxon>Devosiaceae</taxon>
        <taxon>Devosia</taxon>
    </lineage>
</organism>
<dbReference type="SUPFAM" id="SSF158682">
    <property type="entry name" value="TerB-like"/>
    <property type="match status" value="1"/>
</dbReference>
<proteinExistence type="predicted"/>
<name>A0A1E5XWF2_9HYPH</name>
<accession>A0A1E5XWF2</accession>
<reference evidence="1 2" key="1">
    <citation type="journal article" date="2015" name="Genome Announc.">
        <title>Genome Assemblies of Three Soil-Associated Devosia species: D. insulae, D. limi, and D. soli.</title>
        <authorList>
            <person name="Hassan Y.I."/>
            <person name="Lepp D."/>
            <person name="Zhou T."/>
        </authorList>
    </citation>
    <scope>NUCLEOTIDE SEQUENCE [LARGE SCALE GENOMIC DNA]</scope>
    <source>
        <strain evidence="1 2">DS-56</strain>
    </source>
</reference>
<dbReference type="RefSeq" id="WP_069907976.1">
    <property type="nucleotide sequence ID" value="NZ_LAJE02000045.1"/>
</dbReference>
<comment type="caution">
    <text evidence="1">The sequence shown here is derived from an EMBL/GenBank/DDBJ whole genome shotgun (WGS) entry which is preliminary data.</text>
</comment>
<keyword evidence="2" id="KW-1185">Reference proteome</keyword>
<evidence type="ECO:0000313" key="1">
    <source>
        <dbReference type="EMBL" id="OEO32894.1"/>
    </source>
</evidence>
<dbReference type="EMBL" id="LAJE02000045">
    <property type="protein sequence ID" value="OEO32894.1"/>
    <property type="molecule type" value="Genomic_DNA"/>
</dbReference>
<dbReference type="InterPro" id="IPR029024">
    <property type="entry name" value="TerB-like"/>
</dbReference>
<dbReference type="Proteomes" id="UP000095463">
    <property type="component" value="Unassembled WGS sequence"/>
</dbReference>